<proteinExistence type="predicted"/>
<dbReference type="RefSeq" id="WP_090216040.1">
    <property type="nucleotide sequence ID" value="NZ_LT629780.1"/>
</dbReference>
<dbReference type="OrthoDB" id="5782056at2"/>
<evidence type="ECO:0000313" key="5">
    <source>
        <dbReference type="Proteomes" id="UP000243063"/>
    </source>
</evidence>
<dbReference type="STRING" id="1245526.SAMN05216580_2975"/>
<dbReference type="Proteomes" id="UP000243063">
    <property type="component" value="Chromosome I"/>
</dbReference>
<protein>
    <submittedName>
        <fullName evidence="4">Topoisomerase DNA binding C4 zinc finger</fullName>
    </submittedName>
</protein>
<dbReference type="InterPro" id="IPR014538">
    <property type="entry name" value="UCP028063_topo_Znf"/>
</dbReference>
<keyword evidence="1" id="KW-1133">Transmembrane helix</keyword>
<evidence type="ECO:0000259" key="2">
    <source>
        <dbReference type="Pfam" id="PF01396"/>
    </source>
</evidence>
<gene>
    <name evidence="4" type="ORF">SAMN05216580_2975</name>
</gene>
<dbReference type="GO" id="GO:0003916">
    <property type="term" value="F:DNA topoisomerase activity"/>
    <property type="evidence" value="ECO:0007669"/>
    <property type="project" value="InterPro"/>
</dbReference>
<dbReference type="SUPFAM" id="SSF57783">
    <property type="entry name" value="Zinc beta-ribbon"/>
    <property type="match status" value="1"/>
</dbReference>
<keyword evidence="1" id="KW-0812">Transmembrane</keyword>
<evidence type="ECO:0000256" key="1">
    <source>
        <dbReference type="SAM" id="Phobius"/>
    </source>
</evidence>
<keyword evidence="4" id="KW-0413">Isomerase</keyword>
<dbReference type="Pfam" id="PF01396">
    <property type="entry name" value="Zn_ribbon_Top1"/>
    <property type="match status" value="1"/>
</dbReference>
<dbReference type="Pfam" id="PF10881">
    <property type="entry name" value="DUF2726"/>
    <property type="match status" value="1"/>
</dbReference>
<feature type="domain" description="DNA topoisomerase type IA zn finger" evidence="2">
    <location>
        <begin position="178"/>
        <end position="217"/>
    </location>
</feature>
<dbReference type="GO" id="GO:0005694">
    <property type="term" value="C:chromosome"/>
    <property type="evidence" value="ECO:0007669"/>
    <property type="project" value="InterPro"/>
</dbReference>
<reference evidence="5" key="1">
    <citation type="submission" date="2016-10" db="EMBL/GenBank/DDBJ databases">
        <authorList>
            <person name="Varghese N."/>
            <person name="Submissions S."/>
        </authorList>
    </citation>
    <scope>NUCLEOTIDE SEQUENCE [LARGE SCALE GENOMIC DNA]</scope>
    <source>
        <strain evidence="5">CCTCC 2012022</strain>
    </source>
</reference>
<accession>A0A1H2IFR1</accession>
<sequence length="220" mass="24660">MTLYPLAGGLALLLFCLLLALLWRRASRRRNATYRRLPALFSPGERAFLAVLREVVGERALVFGKVRVADLLTPRSGLKGQRWWRAFNRISAKHVDFVLCNRDDCAVLCVVELNDASHQRRDRRERDAFLAEACAGAGLPLLQVTARARYARADLEALLAPHLDSRHDTPVAPAIPRCTACAAPMVQRVARRGSHAGRAFWACSRFPACRHIEPIDRSQE</sequence>
<dbReference type="InterPro" id="IPR013498">
    <property type="entry name" value="Topo_IA_Znf"/>
</dbReference>
<feature type="domain" description="DUF2726" evidence="3">
    <location>
        <begin position="40"/>
        <end position="155"/>
    </location>
</feature>
<evidence type="ECO:0000259" key="3">
    <source>
        <dbReference type="Pfam" id="PF10881"/>
    </source>
</evidence>
<dbReference type="Gene3D" id="3.30.65.10">
    <property type="entry name" value="Bacterial Topoisomerase I, domain 1"/>
    <property type="match status" value="1"/>
</dbReference>
<feature type="transmembrane region" description="Helical" evidence="1">
    <location>
        <begin position="6"/>
        <end position="23"/>
    </location>
</feature>
<dbReference type="EMBL" id="LT629780">
    <property type="protein sequence ID" value="SDU42957.1"/>
    <property type="molecule type" value="Genomic_DNA"/>
</dbReference>
<name>A0A1H2IFR1_9GAMM</name>
<dbReference type="GO" id="GO:0006265">
    <property type="term" value="P:DNA topological change"/>
    <property type="evidence" value="ECO:0007669"/>
    <property type="project" value="InterPro"/>
</dbReference>
<keyword evidence="5" id="KW-1185">Reference proteome</keyword>
<evidence type="ECO:0000313" key="4">
    <source>
        <dbReference type="EMBL" id="SDU42957.1"/>
    </source>
</evidence>
<dbReference type="GO" id="GO:0003677">
    <property type="term" value="F:DNA binding"/>
    <property type="evidence" value="ECO:0007669"/>
    <property type="project" value="InterPro"/>
</dbReference>
<keyword evidence="1" id="KW-0472">Membrane</keyword>
<dbReference type="AlphaFoldDB" id="A0A1H2IFR1"/>
<dbReference type="InterPro" id="IPR024402">
    <property type="entry name" value="DUF2726"/>
</dbReference>
<organism evidence="4 5">
    <name type="scientific">Geopseudomonas guangdongensis</name>
    <dbReference type="NCBI Taxonomy" id="1245526"/>
    <lineage>
        <taxon>Bacteria</taxon>
        <taxon>Pseudomonadati</taxon>
        <taxon>Pseudomonadota</taxon>
        <taxon>Gammaproteobacteria</taxon>
        <taxon>Pseudomonadales</taxon>
        <taxon>Pseudomonadaceae</taxon>
        <taxon>Geopseudomonas</taxon>
    </lineage>
</organism>
<dbReference type="PIRSF" id="PIRSF028063">
    <property type="entry name" value="UCP028063"/>
    <property type="match status" value="1"/>
</dbReference>